<evidence type="ECO:0000313" key="1">
    <source>
        <dbReference type="EMBL" id="KAL3308599.1"/>
    </source>
</evidence>
<keyword evidence="2" id="KW-1185">Reference proteome</keyword>
<comment type="caution">
    <text evidence="1">The sequence shown here is derived from an EMBL/GenBank/DDBJ whole genome shotgun (WGS) entry which is preliminary data.</text>
</comment>
<gene>
    <name evidence="1" type="ORF">Ciccas_012866</name>
</gene>
<accession>A0ABD2PMN3</accession>
<sequence>MDAVDLWFTLANGSLPVEQGMVQQEIKDTLKYFFIHTEEQLATFLSYLYAPKKEISNAFSIQARDYEQDPSDTNLLLLMQLFGALLTHQHSSFKDKVICIEKMKEILSKNEAGKHIFDGANDQDSLFARLINDETGGDFLRAVLWTCFLLEYFETNNPSPSFDLYVKALRTKKLIKRNQLSILALCKIFSINDKNVKMLLENLSVGIETVVSEYQISFQKFDKSLPTLDADALYELLLYLAIIVTHPKVTMGEKLMYLKDVLQTISLIPTDVNQDEIKCLKDLILYFLKEKNEQAAIEAFGVCAIMFYQKTPNPFGLIVANIVVVLDVFLFLLQQLDKTDETFREIGQFQVECPNLVEENYEHRALKEPEIMILYCISGFHTGTYIRRQILKEGTGLRLEVLLVRFREIAERLLANLECLIDWMDLCDCMVYIMNLNINQQILQYLDILLDLLRSNIVKSFGHKKEAKQIQDTFDKILKNIDSCSMAFPLRLISYCSLGVRNLFAKVQDCLKHKDEYWYALLMQLNMLMMVIGICRKHRFMDVNKLEPTFEFEKDQACSLLGIFNCFTPTAEFIAEHLCIDSRGYEKVYFPQVNMKKLVEDIKNDLKSQQSIDKTCEFVLKVGDLLATDRSLRHKENMMEDVFGTMKEMLKTISSSGSEEATYVLAALISILDDIQLIKDSPDFILLYVSKIESYYTIYNLKNPEICPESTILMQLLSLLLQFIAIHKTMTIEVLPQSFLDLLAELKKMIPGTFEH</sequence>
<dbReference type="Proteomes" id="UP001626550">
    <property type="component" value="Unassembled WGS sequence"/>
</dbReference>
<dbReference type="EMBL" id="JBJKFK010004982">
    <property type="protein sequence ID" value="KAL3308599.1"/>
    <property type="molecule type" value="Genomic_DNA"/>
</dbReference>
<protein>
    <submittedName>
        <fullName evidence="1">Uncharacterized protein</fullName>
    </submittedName>
</protein>
<organism evidence="1 2">
    <name type="scientific">Cichlidogyrus casuarinus</name>
    <dbReference type="NCBI Taxonomy" id="1844966"/>
    <lineage>
        <taxon>Eukaryota</taxon>
        <taxon>Metazoa</taxon>
        <taxon>Spiralia</taxon>
        <taxon>Lophotrochozoa</taxon>
        <taxon>Platyhelminthes</taxon>
        <taxon>Monogenea</taxon>
        <taxon>Monopisthocotylea</taxon>
        <taxon>Dactylogyridea</taxon>
        <taxon>Ancyrocephalidae</taxon>
        <taxon>Cichlidogyrus</taxon>
    </lineage>
</organism>
<name>A0ABD2PMN3_9PLAT</name>
<proteinExistence type="predicted"/>
<reference evidence="1 2" key="1">
    <citation type="submission" date="2024-11" db="EMBL/GenBank/DDBJ databases">
        <title>Adaptive evolution of stress response genes in parasites aligns with host niche diversity.</title>
        <authorList>
            <person name="Hahn C."/>
            <person name="Resl P."/>
        </authorList>
    </citation>
    <scope>NUCLEOTIDE SEQUENCE [LARGE SCALE GENOMIC DNA]</scope>
    <source>
        <strain evidence="1">EGGRZ-B1_66</strain>
        <tissue evidence="1">Body</tissue>
    </source>
</reference>
<evidence type="ECO:0000313" key="2">
    <source>
        <dbReference type="Proteomes" id="UP001626550"/>
    </source>
</evidence>
<dbReference type="AlphaFoldDB" id="A0ABD2PMN3"/>